<dbReference type="EMBL" id="KB445550">
    <property type="protein sequence ID" value="EMD00524.1"/>
    <property type="molecule type" value="Genomic_DNA"/>
</dbReference>
<keyword evidence="2" id="KW-1185">Reference proteome</keyword>
<accession>M2N8R9</accession>
<dbReference type="GeneID" id="19109433"/>
<dbReference type="HOGENOM" id="CLU_2512273_0_0_1"/>
<dbReference type="Proteomes" id="UP000011761">
    <property type="component" value="Unassembled WGS sequence"/>
</dbReference>
<dbReference type="AlphaFoldDB" id="M2N8R9"/>
<sequence length="85" mass="9480">MALVMVTYARYCLSVAVNLTSRHMYDTLGMRPRLAPRGCLVALRISYPLLMSWSGASSKKQNHCAGRHAGPESLRDTIGKVLLWM</sequence>
<reference evidence="1 2" key="1">
    <citation type="journal article" date="2012" name="PLoS Pathog.">
        <title>Diverse lifestyles and strategies of plant pathogenesis encoded in the genomes of eighteen Dothideomycetes fungi.</title>
        <authorList>
            <person name="Ohm R.A."/>
            <person name="Feau N."/>
            <person name="Henrissat B."/>
            <person name="Schoch C.L."/>
            <person name="Horwitz B.A."/>
            <person name="Barry K.W."/>
            <person name="Condon B.J."/>
            <person name="Copeland A.C."/>
            <person name="Dhillon B."/>
            <person name="Glaser F."/>
            <person name="Hesse C.N."/>
            <person name="Kosti I."/>
            <person name="LaButti K."/>
            <person name="Lindquist E.A."/>
            <person name="Lucas S."/>
            <person name="Salamov A.A."/>
            <person name="Bradshaw R.E."/>
            <person name="Ciuffetti L."/>
            <person name="Hamelin R.C."/>
            <person name="Kema G.H.J."/>
            <person name="Lawrence C."/>
            <person name="Scott J.A."/>
            <person name="Spatafora J.W."/>
            <person name="Turgeon B.G."/>
            <person name="de Wit P.J.G.M."/>
            <person name="Zhong S."/>
            <person name="Goodwin S.B."/>
            <person name="Grigoriev I.V."/>
        </authorList>
    </citation>
    <scope>NUCLEOTIDE SEQUENCE [LARGE SCALE GENOMIC DNA]</scope>
    <source>
        <strain evidence="1 2">UAMH 10762</strain>
    </source>
</reference>
<organism evidence="1 2">
    <name type="scientific">Baudoinia panamericana (strain UAMH 10762)</name>
    <name type="common">Angels' share fungus</name>
    <name type="synonym">Baudoinia compniacensis (strain UAMH 10762)</name>
    <dbReference type="NCBI Taxonomy" id="717646"/>
    <lineage>
        <taxon>Eukaryota</taxon>
        <taxon>Fungi</taxon>
        <taxon>Dikarya</taxon>
        <taxon>Ascomycota</taxon>
        <taxon>Pezizomycotina</taxon>
        <taxon>Dothideomycetes</taxon>
        <taxon>Dothideomycetidae</taxon>
        <taxon>Mycosphaerellales</taxon>
        <taxon>Teratosphaeriaceae</taxon>
        <taxon>Baudoinia</taxon>
    </lineage>
</organism>
<evidence type="ECO:0000313" key="1">
    <source>
        <dbReference type="EMBL" id="EMD00524.1"/>
    </source>
</evidence>
<name>M2N8R9_BAUPA</name>
<dbReference type="KEGG" id="bcom:BAUCODRAFT_172174"/>
<proteinExistence type="predicted"/>
<evidence type="ECO:0000313" key="2">
    <source>
        <dbReference type="Proteomes" id="UP000011761"/>
    </source>
</evidence>
<dbReference type="RefSeq" id="XP_007671708.1">
    <property type="nucleotide sequence ID" value="XM_007673518.1"/>
</dbReference>
<protein>
    <submittedName>
        <fullName evidence="1">Uncharacterized protein</fullName>
    </submittedName>
</protein>
<gene>
    <name evidence="1" type="ORF">BAUCODRAFT_172174</name>
</gene>